<dbReference type="Proteomes" id="UP000011668">
    <property type="component" value="Unassembled WGS sequence"/>
</dbReference>
<keyword evidence="2" id="KW-1185">Reference proteome</keyword>
<comment type="caution">
    <text evidence="1">The sequence shown here is derived from an EMBL/GenBank/DDBJ whole genome shotgun (WGS) entry which is preliminary data.</text>
</comment>
<evidence type="ECO:0000313" key="1">
    <source>
        <dbReference type="EMBL" id="ELU41213.1"/>
    </source>
</evidence>
<dbReference type="EMBL" id="AFRT01001108">
    <property type="protein sequence ID" value="ELU41213.1"/>
    <property type="molecule type" value="Genomic_DNA"/>
</dbReference>
<organism evidence="1 2">
    <name type="scientific">Thanatephorus cucumeris (strain AG1-IA)</name>
    <name type="common">Rice sheath blight fungus</name>
    <name type="synonym">Rhizoctonia solani</name>
    <dbReference type="NCBI Taxonomy" id="983506"/>
    <lineage>
        <taxon>Eukaryota</taxon>
        <taxon>Fungi</taxon>
        <taxon>Dikarya</taxon>
        <taxon>Basidiomycota</taxon>
        <taxon>Agaricomycotina</taxon>
        <taxon>Agaricomycetes</taxon>
        <taxon>Cantharellales</taxon>
        <taxon>Ceratobasidiaceae</taxon>
        <taxon>Rhizoctonia</taxon>
        <taxon>Rhizoctonia solani AG-1</taxon>
    </lineage>
</organism>
<dbReference type="HOGENOM" id="CLU_2185715_0_0_1"/>
<reference evidence="1 2" key="1">
    <citation type="journal article" date="2013" name="Nat. Commun.">
        <title>The evolution and pathogenic mechanisms of the rice sheath blight pathogen.</title>
        <authorList>
            <person name="Zheng A."/>
            <person name="Lin R."/>
            <person name="Xu L."/>
            <person name="Qin P."/>
            <person name="Tang C."/>
            <person name="Ai P."/>
            <person name="Zhang D."/>
            <person name="Liu Y."/>
            <person name="Sun Z."/>
            <person name="Feng H."/>
            <person name="Wang Y."/>
            <person name="Chen Y."/>
            <person name="Liang X."/>
            <person name="Fu R."/>
            <person name="Li Q."/>
            <person name="Zhang J."/>
            <person name="Yu X."/>
            <person name="Xie Z."/>
            <person name="Ding L."/>
            <person name="Guan P."/>
            <person name="Tang J."/>
            <person name="Liang Y."/>
            <person name="Wang S."/>
            <person name="Deng Q."/>
            <person name="Li S."/>
            <person name="Zhu J."/>
            <person name="Wang L."/>
            <person name="Liu H."/>
            <person name="Li P."/>
        </authorList>
    </citation>
    <scope>NUCLEOTIDE SEQUENCE [LARGE SCALE GENOMIC DNA]</scope>
    <source>
        <strain evidence="2">AG-1 IA</strain>
    </source>
</reference>
<sequence length="109" mass="12414">MYAHGFTIDSGHVSCPRATTPQLTGRIQCQYFSAPNKDPRAAHRVVFDNGIQNDIAHSTQSRQAPQHFVHGFELRDIPSTCPSFFNTFLHPRWRFAYAIQHSEGVFALR</sequence>
<dbReference type="AlphaFoldDB" id="L8WWQ2"/>
<protein>
    <submittedName>
        <fullName evidence="1">Uncharacterized protein</fullName>
    </submittedName>
</protein>
<name>L8WWQ2_THACA</name>
<proteinExistence type="predicted"/>
<gene>
    <name evidence="1" type="ORF">AG1IA_04770</name>
</gene>
<evidence type="ECO:0000313" key="2">
    <source>
        <dbReference type="Proteomes" id="UP000011668"/>
    </source>
</evidence>
<accession>L8WWQ2</accession>